<evidence type="ECO:0000256" key="1">
    <source>
        <dbReference type="SAM" id="MobiDB-lite"/>
    </source>
</evidence>
<evidence type="ECO:0000313" key="3">
    <source>
        <dbReference type="Proteomes" id="UP001217918"/>
    </source>
</evidence>
<sequence>MGGKVWSAEEEKYFWEHVIPYSTKRVGTDRSAHREKDWTALAAQMQQSLGVDARRAYSAIALFEHYFKNAVQKKFSPNAVTYVNRYLKKGEQHNHMKIVNAGNKPPITTTTSRSSRPRSRKKSRTALSSSHADSSTESTPPPCLPNSITQIPWRFDFQNPLSTFDPDNGPHVGQHQRQQWTSPWTHASHSSDAMARHDFGYDSLPYHFAPVHGNHHAAHIDHTASTARYNYRSRAAEDTVGDTVLPSIQQASESLGIPAAHLTWTSPDDGLPHAESTTSEGAASTDLGIEQDAHHLLNATPPTSPSRAAEMLAPGAAAPTPLLYYAVAEPRAHTPRAPGPFVSPYALPPVQPLLPCSVFDTGSYYPRAQPCPPYPAYWHAPQHRPHVQYDQQPH</sequence>
<protein>
    <submittedName>
        <fullName evidence="2">Uncharacterized protein</fullName>
    </submittedName>
</protein>
<dbReference type="AlphaFoldDB" id="A0AAD9HYH4"/>
<evidence type="ECO:0000313" key="2">
    <source>
        <dbReference type="EMBL" id="KAK2067909.1"/>
    </source>
</evidence>
<feature type="compositionally biased region" description="Low complexity" evidence="1">
    <location>
        <begin position="104"/>
        <end position="114"/>
    </location>
</feature>
<accession>A0AAD9HYH4</accession>
<comment type="caution">
    <text evidence="2">The sequence shown here is derived from an EMBL/GenBank/DDBJ whole genome shotgun (WGS) entry which is preliminary data.</text>
</comment>
<organism evidence="2 3">
    <name type="scientific">Phyllachora maydis</name>
    <dbReference type="NCBI Taxonomy" id="1825666"/>
    <lineage>
        <taxon>Eukaryota</taxon>
        <taxon>Fungi</taxon>
        <taxon>Dikarya</taxon>
        <taxon>Ascomycota</taxon>
        <taxon>Pezizomycotina</taxon>
        <taxon>Sordariomycetes</taxon>
        <taxon>Sordariomycetidae</taxon>
        <taxon>Phyllachorales</taxon>
        <taxon>Phyllachoraceae</taxon>
        <taxon>Phyllachora</taxon>
    </lineage>
</organism>
<dbReference type="Proteomes" id="UP001217918">
    <property type="component" value="Unassembled WGS sequence"/>
</dbReference>
<keyword evidence="3" id="KW-1185">Reference proteome</keyword>
<name>A0AAD9HYH4_9PEZI</name>
<proteinExistence type="predicted"/>
<feature type="compositionally biased region" description="Low complexity" evidence="1">
    <location>
        <begin position="125"/>
        <end position="138"/>
    </location>
</feature>
<gene>
    <name evidence="2" type="ORF">P8C59_001608</name>
</gene>
<feature type="region of interest" description="Disordered" evidence="1">
    <location>
        <begin position="96"/>
        <end position="145"/>
    </location>
</feature>
<feature type="compositionally biased region" description="Polar residues" evidence="1">
    <location>
        <begin position="175"/>
        <end position="185"/>
    </location>
</feature>
<feature type="compositionally biased region" description="Basic residues" evidence="1">
    <location>
        <begin position="115"/>
        <end position="124"/>
    </location>
</feature>
<feature type="region of interest" description="Disordered" evidence="1">
    <location>
        <begin position="159"/>
        <end position="185"/>
    </location>
</feature>
<dbReference type="EMBL" id="JAQQPM010000001">
    <property type="protein sequence ID" value="KAK2067909.1"/>
    <property type="molecule type" value="Genomic_DNA"/>
</dbReference>
<reference evidence="2" key="1">
    <citation type="journal article" date="2023" name="Mol. Plant Microbe Interact.">
        <title>Elucidating the Obligate Nature and Biological Capacity of an Invasive Fungal Corn Pathogen.</title>
        <authorList>
            <person name="MacCready J.S."/>
            <person name="Roggenkamp E.M."/>
            <person name="Gdanetz K."/>
            <person name="Chilvers M.I."/>
        </authorList>
    </citation>
    <scope>NUCLEOTIDE SEQUENCE</scope>
    <source>
        <strain evidence="2">PM02</strain>
    </source>
</reference>